<evidence type="ECO:0000259" key="10">
    <source>
        <dbReference type="PROSITE" id="PS51012"/>
    </source>
</evidence>
<dbReference type="InterPro" id="IPR013525">
    <property type="entry name" value="ABC2_TM"/>
</dbReference>
<feature type="transmembrane region" description="Helical" evidence="9">
    <location>
        <begin position="70"/>
        <end position="90"/>
    </location>
</feature>
<reference evidence="11" key="2">
    <citation type="submission" date="2021-04" db="EMBL/GenBank/DDBJ databases">
        <title>Isolation and characterization of a novel species of the genus Sulfurimonas.</title>
        <authorList>
            <person name="Fukui M."/>
        </authorList>
    </citation>
    <scope>NUCLEOTIDE SEQUENCE</scope>
    <source>
        <strain evidence="11">H1576</strain>
    </source>
</reference>
<evidence type="ECO:0000256" key="4">
    <source>
        <dbReference type="ARBA" id="ARBA00022475"/>
    </source>
</evidence>
<comment type="similarity">
    <text evidence="2 9">Belongs to the ABC-2 integral membrane protein family.</text>
</comment>
<dbReference type="RefSeq" id="WP_255550559.1">
    <property type="nucleotide sequence ID" value="NZ_CP046072.1"/>
</dbReference>
<dbReference type="PANTHER" id="PTHR30413:SF10">
    <property type="entry name" value="CAPSULE POLYSACCHARIDE EXPORT INNER-MEMBRANE PROTEIN CTRC"/>
    <property type="match status" value="1"/>
</dbReference>
<evidence type="ECO:0000256" key="3">
    <source>
        <dbReference type="ARBA" id="ARBA00022448"/>
    </source>
</evidence>
<feature type="transmembrane region" description="Helical" evidence="9">
    <location>
        <begin position="151"/>
        <end position="175"/>
    </location>
</feature>
<protein>
    <recommendedName>
        <fullName evidence="9">Transport permease protein</fullName>
    </recommendedName>
</protein>
<dbReference type="GO" id="GO:0005886">
    <property type="term" value="C:plasma membrane"/>
    <property type="evidence" value="ECO:0007669"/>
    <property type="project" value="UniProtKB-SubCell"/>
</dbReference>
<evidence type="ECO:0000256" key="6">
    <source>
        <dbReference type="ARBA" id="ARBA00022989"/>
    </source>
</evidence>
<sequence>MNFLRTFYRFLKDIFKNKRLLLDLAKNDFKSRYMANYLGILWAFIQPAAMIGIFWFVFQVGFKSMPVDNFPFILWLMAGMIPWFFIAESLQTGTNAILSNSFLVKKIVFRVSLLPIVQIISALTVHLFFILFLFGMFLYYGYMPTIYWLQIPYYLFCTIIFVLGISWMTSSIVVFFKDLGQFITIIIQFGFWLTPIFWSIKILPEKYHHLIQYNPAFYIIEGYRDSLIYNTWFWEKINLSVQYWIVTFVFFFAGAVVFRKLRPHFADVL</sequence>
<evidence type="ECO:0000256" key="9">
    <source>
        <dbReference type="RuleBase" id="RU361157"/>
    </source>
</evidence>
<dbReference type="KEGG" id="saqt:GJV85_01975"/>
<keyword evidence="12" id="KW-1185">Reference proteome</keyword>
<evidence type="ECO:0000313" key="11">
    <source>
        <dbReference type="EMBL" id="QSZ40929.1"/>
    </source>
</evidence>
<evidence type="ECO:0000256" key="5">
    <source>
        <dbReference type="ARBA" id="ARBA00022692"/>
    </source>
</evidence>
<comment type="subcellular location">
    <subcellularLocation>
        <location evidence="1 9">Cell membrane</location>
        <topology evidence="1 9">Multi-pass membrane protein</topology>
    </subcellularLocation>
</comment>
<gene>
    <name evidence="11" type="ORF">GJV85_01975</name>
</gene>
<keyword evidence="7" id="KW-0762">Sugar transport</keyword>
<dbReference type="GO" id="GO:0015920">
    <property type="term" value="P:lipopolysaccharide transport"/>
    <property type="evidence" value="ECO:0007669"/>
    <property type="project" value="TreeGrafter"/>
</dbReference>
<evidence type="ECO:0000313" key="12">
    <source>
        <dbReference type="Proteomes" id="UP000671852"/>
    </source>
</evidence>
<dbReference type="PROSITE" id="PS51012">
    <property type="entry name" value="ABC_TM2"/>
    <property type="match status" value="1"/>
</dbReference>
<keyword evidence="6 9" id="KW-1133">Transmembrane helix</keyword>
<keyword evidence="3 9" id="KW-0813">Transport</keyword>
<name>A0A975GC59_9BACT</name>
<dbReference type="InterPro" id="IPR047817">
    <property type="entry name" value="ABC2_TM_bact-type"/>
</dbReference>
<evidence type="ECO:0000256" key="8">
    <source>
        <dbReference type="ARBA" id="ARBA00023136"/>
    </source>
</evidence>
<feature type="transmembrane region" description="Helical" evidence="9">
    <location>
        <begin position="182"/>
        <end position="200"/>
    </location>
</feature>
<keyword evidence="7" id="KW-0625">Polysaccharide transport</keyword>
<feature type="transmembrane region" description="Helical" evidence="9">
    <location>
        <begin position="241"/>
        <end position="258"/>
    </location>
</feature>
<dbReference type="Pfam" id="PF01061">
    <property type="entry name" value="ABC2_membrane"/>
    <property type="match status" value="1"/>
</dbReference>
<evidence type="ECO:0000256" key="2">
    <source>
        <dbReference type="ARBA" id="ARBA00007783"/>
    </source>
</evidence>
<keyword evidence="5 9" id="KW-0812">Transmembrane</keyword>
<feature type="transmembrane region" description="Helical" evidence="9">
    <location>
        <begin position="35"/>
        <end position="58"/>
    </location>
</feature>
<feature type="domain" description="ABC transmembrane type-2" evidence="10">
    <location>
        <begin position="38"/>
        <end position="261"/>
    </location>
</feature>
<evidence type="ECO:0000256" key="7">
    <source>
        <dbReference type="ARBA" id="ARBA00023047"/>
    </source>
</evidence>
<evidence type="ECO:0000256" key="1">
    <source>
        <dbReference type="ARBA" id="ARBA00004651"/>
    </source>
</evidence>
<dbReference type="EMBL" id="CP046072">
    <property type="protein sequence ID" value="QSZ40929.1"/>
    <property type="molecule type" value="Genomic_DNA"/>
</dbReference>
<dbReference type="GO" id="GO:0140359">
    <property type="term" value="F:ABC-type transporter activity"/>
    <property type="evidence" value="ECO:0007669"/>
    <property type="project" value="InterPro"/>
</dbReference>
<proteinExistence type="inferred from homology"/>
<keyword evidence="4 9" id="KW-1003">Cell membrane</keyword>
<feature type="transmembrane region" description="Helical" evidence="9">
    <location>
        <begin position="111"/>
        <end position="139"/>
    </location>
</feature>
<organism evidence="11 12">
    <name type="scientific">Sulfurimonas aquatica</name>
    <dbReference type="NCBI Taxonomy" id="2672570"/>
    <lineage>
        <taxon>Bacteria</taxon>
        <taxon>Pseudomonadati</taxon>
        <taxon>Campylobacterota</taxon>
        <taxon>Epsilonproteobacteria</taxon>
        <taxon>Campylobacterales</taxon>
        <taxon>Sulfurimonadaceae</taxon>
        <taxon>Sulfurimonas</taxon>
    </lineage>
</organism>
<dbReference type="PANTHER" id="PTHR30413">
    <property type="entry name" value="INNER MEMBRANE TRANSPORT PERMEASE"/>
    <property type="match status" value="1"/>
</dbReference>
<accession>A0A975GC59</accession>
<dbReference type="AlphaFoldDB" id="A0A975GC59"/>
<dbReference type="GO" id="GO:0015774">
    <property type="term" value="P:polysaccharide transport"/>
    <property type="evidence" value="ECO:0007669"/>
    <property type="project" value="UniProtKB-KW"/>
</dbReference>
<keyword evidence="8 9" id="KW-0472">Membrane</keyword>
<dbReference type="Proteomes" id="UP000671852">
    <property type="component" value="Chromosome"/>
</dbReference>
<reference evidence="11" key="1">
    <citation type="submission" date="2019-11" db="EMBL/GenBank/DDBJ databases">
        <authorList>
            <person name="Kojima H."/>
        </authorList>
    </citation>
    <scope>NUCLEOTIDE SEQUENCE</scope>
    <source>
        <strain evidence="11">H1576</strain>
    </source>
</reference>